<name>A0A5C6B545_9PLAN</name>
<sequence>MHVLFVHNNFPAQFGHIARHLVQNKGFECSFVCEHPSADVDGVRRIQYQAKGGATKATHYCSRTFENATWHAWGVYEAMKAHPEIKPDLIVGHSGFGSTLWLTDLYDRPIINYFEYYYRGHGSDLDYRPEYPAKDMSILRSRARNAMILLDLQTCTRGYSPTNWQRELFPDEYQPKLETIFDGIDTDLWHRRDVPRKIANRDIPADTKIVTYVSRGFESMRGFDIFMKVAKRICDVRSDVIFVVVGSDRVAYGGDLNHIEEQSFREHVLKQDNYDLSRFIFTGRIPTPDLVNVLSLSDLHIYLTVPFVLSWSLMNALSVGCTVLASDTAPVQEMIEHEKNGLLAGFADVDALTAQAMKVLDDPAAFRHLGQAGMEMIQEHYSLEKKTPQLLDLFERTVNEASRS</sequence>
<keyword evidence="4" id="KW-1185">Reference proteome</keyword>
<dbReference type="RefSeq" id="WP_146373484.1">
    <property type="nucleotide sequence ID" value="NZ_SJPP01000003.1"/>
</dbReference>
<comment type="caution">
    <text evidence="3">The sequence shown here is derived from an EMBL/GenBank/DDBJ whole genome shotgun (WGS) entry which is preliminary data.</text>
</comment>
<organism evidence="3 4">
    <name type="scientific">Symmachiella macrocystis</name>
    <dbReference type="NCBI Taxonomy" id="2527985"/>
    <lineage>
        <taxon>Bacteria</taxon>
        <taxon>Pseudomonadati</taxon>
        <taxon>Planctomycetota</taxon>
        <taxon>Planctomycetia</taxon>
        <taxon>Planctomycetales</taxon>
        <taxon>Planctomycetaceae</taxon>
        <taxon>Symmachiella</taxon>
    </lineage>
</organism>
<dbReference type="GO" id="GO:0102710">
    <property type="term" value="F:D-inositol-3-phosphate glycosyltransferase activity"/>
    <property type="evidence" value="ECO:0007669"/>
    <property type="project" value="UniProtKB-EC"/>
</dbReference>
<evidence type="ECO:0000313" key="3">
    <source>
        <dbReference type="EMBL" id="TWU06611.1"/>
    </source>
</evidence>
<dbReference type="AlphaFoldDB" id="A0A5C6B545"/>
<dbReference type="Gene3D" id="3.40.50.2000">
    <property type="entry name" value="Glycogen Phosphorylase B"/>
    <property type="match status" value="2"/>
</dbReference>
<evidence type="ECO:0000313" key="4">
    <source>
        <dbReference type="Proteomes" id="UP000320735"/>
    </source>
</evidence>
<dbReference type="InterPro" id="IPR001296">
    <property type="entry name" value="Glyco_trans_1"/>
</dbReference>
<dbReference type="PANTHER" id="PTHR12526">
    <property type="entry name" value="GLYCOSYLTRANSFERASE"/>
    <property type="match status" value="1"/>
</dbReference>
<protein>
    <submittedName>
        <fullName evidence="3">D-inositol-3-phosphate glycosyltransferase</fullName>
        <ecNumber evidence="3">2.4.1.250</ecNumber>
    </submittedName>
</protein>
<reference evidence="3 4" key="1">
    <citation type="submission" date="2019-02" db="EMBL/GenBank/DDBJ databases">
        <title>Deep-cultivation of Planctomycetes and their phenomic and genomic characterization uncovers novel biology.</title>
        <authorList>
            <person name="Wiegand S."/>
            <person name="Jogler M."/>
            <person name="Boedeker C."/>
            <person name="Pinto D."/>
            <person name="Vollmers J."/>
            <person name="Rivas-Marin E."/>
            <person name="Kohn T."/>
            <person name="Peeters S.H."/>
            <person name="Heuer A."/>
            <person name="Rast P."/>
            <person name="Oberbeckmann S."/>
            <person name="Bunk B."/>
            <person name="Jeske O."/>
            <person name="Meyerdierks A."/>
            <person name="Storesund J.E."/>
            <person name="Kallscheuer N."/>
            <person name="Luecker S."/>
            <person name="Lage O.M."/>
            <person name="Pohl T."/>
            <person name="Merkel B.J."/>
            <person name="Hornburger P."/>
            <person name="Mueller R.-W."/>
            <person name="Bruemmer F."/>
            <person name="Labrenz M."/>
            <person name="Spormann A.M."/>
            <person name="Op Den Camp H."/>
            <person name="Overmann J."/>
            <person name="Amann R."/>
            <person name="Jetten M.S.M."/>
            <person name="Mascher T."/>
            <person name="Medema M.H."/>
            <person name="Devos D.P."/>
            <person name="Kaster A.-K."/>
            <person name="Ovreas L."/>
            <person name="Rohde M."/>
            <person name="Galperin M.Y."/>
            <person name="Jogler C."/>
        </authorList>
    </citation>
    <scope>NUCLEOTIDE SEQUENCE [LARGE SCALE GENOMIC DNA]</scope>
    <source>
        <strain evidence="3 4">CA54</strain>
    </source>
</reference>
<dbReference type="Pfam" id="PF12000">
    <property type="entry name" value="Glyco_trans_4_3"/>
    <property type="match status" value="1"/>
</dbReference>
<feature type="domain" description="Glycosyl transferase family 1" evidence="1">
    <location>
        <begin position="197"/>
        <end position="373"/>
    </location>
</feature>
<dbReference type="OrthoDB" id="9793726at2"/>
<dbReference type="EMBL" id="SJPP01000003">
    <property type="protein sequence ID" value="TWU06611.1"/>
    <property type="molecule type" value="Genomic_DNA"/>
</dbReference>
<keyword evidence="3" id="KW-0328">Glycosyltransferase</keyword>
<dbReference type="Pfam" id="PF00534">
    <property type="entry name" value="Glycos_transf_1"/>
    <property type="match status" value="1"/>
</dbReference>
<evidence type="ECO:0000259" key="1">
    <source>
        <dbReference type="Pfam" id="PF00534"/>
    </source>
</evidence>
<evidence type="ECO:0000259" key="2">
    <source>
        <dbReference type="Pfam" id="PF12000"/>
    </source>
</evidence>
<keyword evidence="3" id="KW-0808">Transferase</keyword>
<dbReference type="Proteomes" id="UP000320735">
    <property type="component" value="Unassembled WGS sequence"/>
</dbReference>
<dbReference type="EC" id="2.4.1.250" evidence="3"/>
<dbReference type="SUPFAM" id="SSF53756">
    <property type="entry name" value="UDP-Glycosyltransferase/glycogen phosphorylase"/>
    <property type="match status" value="1"/>
</dbReference>
<accession>A0A5C6B545</accession>
<gene>
    <name evidence="3" type="primary">mshA_5</name>
    <name evidence="3" type="ORF">CA54_50080</name>
</gene>
<proteinExistence type="predicted"/>
<feature type="domain" description="Glycosyl transferase family 4" evidence="2">
    <location>
        <begin position="26"/>
        <end position="187"/>
    </location>
</feature>
<dbReference type="InterPro" id="IPR022623">
    <property type="entry name" value="Glyco_trans_4"/>
</dbReference>